<evidence type="ECO:0000313" key="2">
    <source>
        <dbReference type="Proteomes" id="UP000027265"/>
    </source>
</evidence>
<gene>
    <name evidence="1" type="ORF">JAAARDRAFT_147144</name>
</gene>
<dbReference type="InParanoid" id="A0A067Q7X0"/>
<protein>
    <recommendedName>
        <fullName evidence="3">F-box domain-containing protein</fullName>
    </recommendedName>
</protein>
<dbReference type="EMBL" id="KL197710">
    <property type="protein sequence ID" value="KDQ63143.1"/>
    <property type="molecule type" value="Genomic_DNA"/>
</dbReference>
<keyword evidence="2" id="KW-1185">Reference proteome</keyword>
<reference evidence="2" key="1">
    <citation type="journal article" date="2014" name="Proc. Natl. Acad. Sci. U.S.A.">
        <title>Extensive sampling of basidiomycete genomes demonstrates inadequacy of the white-rot/brown-rot paradigm for wood decay fungi.</title>
        <authorList>
            <person name="Riley R."/>
            <person name="Salamov A.A."/>
            <person name="Brown D.W."/>
            <person name="Nagy L.G."/>
            <person name="Floudas D."/>
            <person name="Held B.W."/>
            <person name="Levasseur A."/>
            <person name="Lombard V."/>
            <person name="Morin E."/>
            <person name="Otillar R."/>
            <person name="Lindquist E.A."/>
            <person name="Sun H."/>
            <person name="LaButti K.M."/>
            <person name="Schmutz J."/>
            <person name="Jabbour D."/>
            <person name="Luo H."/>
            <person name="Baker S.E."/>
            <person name="Pisabarro A.G."/>
            <person name="Walton J.D."/>
            <person name="Blanchette R.A."/>
            <person name="Henrissat B."/>
            <person name="Martin F."/>
            <person name="Cullen D."/>
            <person name="Hibbett D.S."/>
            <person name="Grigoriev I.V."/>
        </authorList>
    </citation>
    <scope>NUCLEOTIDE SEQUENCE [LARGE SCALE GENOMIC DNA]</scope>
    <source>
        <strain evidence="2">MUCL 33604</strain>
    </source>
</reference>
<evidence type="ECO:0000313" key="1">
    <source>
        <dbReference type="EMBL" id="KDQ63143.1"/>
    </source>
</evidence>
<evidence type="ECO:0008006" key="3">
    <source>
        <dbReference type="Google" id="ProtNLM"/>
    </source>
</evidence>
<sequence>MSIVTGSSLVLLRPRPLETVSGSLLLLPLLPTKVPPKALPLEVWEKILLYVLDRDIDNPGPPILGVTKPVGGSRVDILLVCKGLKNTALPLFYNHARITSLASLEKFAALLHAADQSWDSLRRIPYSAPGRWVQTLDLSMLNCALRAEACRIDSLLTRLFTILPFLTRYILNPSIVLSRPATTALSCKEGISNLQVLKGMKGLLSARSITAIDEEPLVQVLRVCPKLTQLEVIGPGVESIDLDEPEVLDLTLPSDFVPLHLPNLHTLTILSTHSSPLLFALLHSPLPSLRDLTVTPYDDVPYPTSLVSHFIDTHGTYLRHLNLFTPKVWPHKRYTSPPTLLLTSPHVKHLSLESPLPHLTLTSNSASITTHPVQVLSIPRPDSQFLALLERILPALPSLKAVRTRDARWLKKGISSRALEAGVQGELREWRRRLGRHGIRILDADWTEYVEVGPIGMRRQK</sequence>
<name>A0A067Q7X0_9AGAM</name>
<dbReference type="Proteomes" id="UP000027265">
    <property type="component" value="Unassembled WGS sequence"/>
</dbReference>
<dbReference type="STRING" id="933084.A0A067Q7X0"/>
<proteinExistence type="predicted"/>
<organism evidence="1 2">
    <name type="scientific">Jaapia argillacea MUCL 33604</name>
    <dbReference type="NCBI Taxonomy" id="933084"/>
    <lineage>
        <taxon>Eukaryota</taxon>
        <taxon>Fungi</taxon>
        <taxon>Dikarya</taxon>
        <taxon>Basidiomycota</taxon>
        <taxon>Agaricomycotina</taxon>
        <taxon>Agaricomycetes</taxon>
        <taxon>Agaricomycetidae</taxon>
        <taxon>Jaapiales</taxon>
        <taxon>Jaapiaceae</taxon>
        <taxon>Jaapia</taxon>
    </lineage>
</organism>
<accession>A0A067Q7X0</accession>
<dbReference type="HOGENOM" id="CLU_035065_0_0_1"/>
<dbReference type="AlphaFoldDB" id="A0A067Q7X0"/>
<dbReference type="OrthoDB" id="2595178at2759"/>